<sequence length="259" mass="27287">MDERVALITGVSRRVGIAAAIARRFAAAGYRLQLTGLPGYDDAQPYGGDPDGILGLLAELEQVTGDPDVVRYRAADLTSPTAPAELVETAVRTHGRLDVLVAVHAHSTHTPLGKLDAAEIDRHLVVNVRATLLLAEAFAAAFEADSGGRLVLFSSGQRLGPMPTELAYAASKAGVENLTRQLSPLLMPSGITVNCVNPGPTDTGYASTADLATVGQLFPGGEWGRPDDAARLVEWLCSPDGRWITGQVIDSEGGFDRYA</sequence>
<accession>A0ABQ4E597</accession>
<gene>
    <name evidence="3" type="primary">fabG_4</name>
    <name evidence="3" type="ORF">Pen02_48160</name>
</gene>
<organism evidence="3 4">
    <name type="scientific">Plantactinospora endophytica</name>
    <dbReference type="NCBI Taxonomy" id="673535"/>
    <lineage>
        <taxon>Bacteria</taxon>
        <taxon>Bacillati</taxon>
        <taxon>Actinomycetota</taxon>
        <taxon>Actinomycetes</taxon>
        <taxon>Micromonosporales</taxon>
        <taxon>Micromonosporaceae</taxon>
        <taxon>Plantactinospora</taxon>
    </lineage>
</organism>
<dbReference type="EMBL" id="BONW01000022">
    <property type="protein sequence ID" value="GIG89880.1"/>
    <property type="molecule type" value="Genomic_DNA"/>
</dbReference>
<dbReference type="InterPro" id="IPR002347">
    <property type="entry name" value="SDR_fam"/>
</dbReference>
<evidence type="ECO:0000313" key="3">
    <source>
        <dbReference type="EMBL" id="GIG89880.1"/>
    </source>
</evidence>
<proteinExistence type="inferred from homology"/>
<comment type="similarity">
    <text evidence="1">Belongs to the short-chain dehydrogenases/reductases (SDR) family.</text>
</comment>
<dbReference type="Gene3D" id="3.40.50.720">
    <property type="entry name" value="NAD(P)-binding Rossmann-like Domain"/>
    <property type="match status" value="1"/>
</dbReference>
<evidence type="ECO:0000313" key="4">
    <source>
        <dbReference type="Proteomes" id="UP000646749"/>
    </source>
</evidence>
<dbReference type="RefSeq" id="WP_203868331.1">
    <property type="nucleotide sequence ID" value="NZ_BONW01000022.1"/>
</dbReference>
<keyword evidence="2" id="KW-0560">Oxidoreductase</keyword>
<evidence type="ECO:0000256" key="2">
    <source>
        <dbReference type="ARBA" id="ARBA00023002"/>
    </source>
</evidence>
<dbReference type="PANTHER" id="PTHR48107">
    <property type="entry name" value="NADPH-DEPENDENT ALDEHYDE REDUCTASE-LIKE PROTEIN, CHLOROPLASTIC-RELATED"/>
    <property type="match status" value="1"/>
</dbReference>
<dbReference type="SUPFAM" id="SSF51735">
    <property type="entry name" value="NAD(P)-binding Rossmann-fold domains"/>
    <property type="match status" value="1"/>
</dbReference>
<protein>
    <submittedName>
        <fullName evidence="3">3-ketoacyl-ACP reductase</fullName>
    </submittedName>
</protein>
<dbReference type="InterPro" id="IPR020904">
    <property type="entry name" value="Sc_DH/Rdtase_CS"/>
</dbReference>
<evidence type="ECO:0000256" key="1">
    <source>
        <dbReference type="ARBA" id="ARBA00006484"/>
    </source>
</evidence>
<dbReference type="Proteomes" id="UP000646749">
    <property type="component" value="Unassembled WGS sequence"/>
</dbReference>
<reference evidence="3 4" key="1">
    <citation type="submission" date="2021-01" db="EMBL/GenBank/DDBJ databases">
        <title>Whole genome shotgun sequence of Plantactinospora endophytica NBRC 110450.</title>
        <authorList>
            <person name="Komaki H."/>
            <person name="Tamura T."/>
        </authorList>
    </citation>
    <scope>NUCLEOTIDE SEQUENCE [LARGE SCALE GENOMIC DNA]</scope>
    <source>
        <strain evidence="3 4">NBRC 110450</strain>
    </source>
</reference>
<name>A0ABQ4E597_9ACTN</name>
<comment type="caution">
    <text evidence="3">The sequence shown here is derived from an EMBL/GenBank/DDBJ whole genome shotgun (WGS) entry which is preliminary data.</text>
</comment>
<keyword evidence="4" id="KW-1185">Reference proteome</keyword>
<dbReference type="CDD" id="cd05233">
    <property type="entry name" value="SDR_c"/>
    <property type="match status" value="1"/>
</dbReference>
<dbReference type="InterPro" id="IPR036291">
    <property type="entry name" value="NAD(P)-bd_dom_sf"/>
</dbReference>
<dbReference type="PRINTS" id="PR00081">
    <property type="entry name" value="GDHRDH"/>
</dbReference>
<dbReference type="Pfam" id="PF13561">
    <property type="entry name" value="adh_short_C2"/>
    <property type="match status" value="1"/>
</dbReference>
<dbReference type="PROSITE" id="PS00061">
    <property type="entry name" value="ADH_SHORT"/>
    <property type="match status" value="1"/>
</dbReference>
<dbReference type="PANTHER" id="PTHR48107:SF7">
    <property type="entry name" value="RE15974P"/>
    <property type="match status" value="1"/>
</dbReference>